<evidence type="ECO:0000313" key="4">
    <source>
        <dbReference type="Proteomes" id="UP001163632"/>
    </source>
</evidence>
<dbReference type="Proteomes" id="UP001163632">
    <property type="component" value="Chromosome"/>
</dbReference>
<gene>
    <name evidence="3" type="ORF">LP092_13425</name>
</gene>
<sequence>MARNDIRFGQAQQADFGQANQMFRISQEQLDNALATGKRTLDEINKAVTANNDAKIKQFINSFSKDELEANRDTINEFIQDIGLQSGNMYSRNEMEEYHDNRMSDLIARDNVQMLNTEKNLQHENTLAKHDADSFVAGITPYLNDPTKTEAQKLQIIDNMIAEAKQAGISDKTLAYVSSGAFDGWGKSIDGQLDRLTGANQIADGYLKQIVGMFEPLATKVVNAQTHLDNVVASRDSYPNAQAYDQAVAKATQALQTSQTNAHGFMRANESKIPMGMQMDRFNNNVAGILEQREKAKQQAHKMDMEIAEYYRKMNKDKHDFTLGNRKVDIEQQNANQTGAYQQGQLDLGGAKLSAEIKGLIGGGSGSGKGNGGSTKLTKDNPNYETLTKLGIKEDGSYDAKEFANKYASSMQALKTKTETQNNAVKYNDWIMNEGASYAKAIHDNNGWFENNLSEIQDTFPKGASEYEKIEIVKAYATNPKYSINAKNTAILANNAKIRLGENIRAEHHKEFANILQAMSSIHPDVTAESLTVLLVEQGNLPTDILATIPVEYLNSYNALKKASNVSKPKSSNFDKTVKSLFERKESGDGTLLKDPKKRNMGDGRGTMLIDPNAPKPPAKTFKKETRTVNKSLPVETNKVPYRGASMGKFFYPNKY</sequence>
<protein>
    <submittedName>
        <fullName evidence="3">Uncharacterized protein</fullName>
    </submittedName>
</protein>
<name>A0ABY6M718_MORBO</name>
<feature type="region of interest" description="Disordered" evidence="2">
    <location>
        <begin position="585"/>
        <end position="618"/>
    </location>
</feature>
<dbReference type="RefSeq" id="WP_264697076.1">
    <property type="nucleotide sequence ID" value="NZ_CP087773.1"/>
</dbReference>
<keyword evidence="1" id="KW-0175">Coiled coil</keyword>
<dbReference type="EMBL" id="CP087830">
    <property type="protein sequence ID" value="UZA02916.1"/>
    <property type="molecule type" value="Genomic_DNA"/>
</dbReference>
<proteinExistence type="predicted"/>
<evidence type="ECO:0000256" key="2">
    <source>
        <dbReference type="SAM" id="MobiDB-lite"/>
    </source>
</evidence>
<accession>A0ABY6M718</accession>
<keyword evidence="4" id="KW-1185">Reference proteome</keyword>
<feature type="coiled-coil region" evidence="1">
    <location>
        <begin position="279"/>
        <end position="313"/>
    </location>
</feature>
<reference evidence="3" key="1">
    <citation type="journal article" date="2022" name="BMC Microbiol.">
        <title>Whole genome sequencing of Moraxella bovis strains from North America reveals two genotypes with different genetic determinants.</title>
        <authorList>
            <person name="Wynn E.L."/>
            <person name="Hille M.M."/>
            <person name="Loy J.D."/>
            <person name="Schuller G."/>
            <person name="Kuhn K.L."/>
            <person name="Dickey A.M."/>
            <person name="Bono J.L."/>
            <person name="Clawson M.L."/>
        </authorList>
    </citation>
    <scope>NUCLEOTIDE SEQUENCE</scope>
    <source>
        <strain evidence="3">SAM102599</strain>
    </source>
</reference>
<evidence type="ECO:0000313" key="3">
    <source>
        <dbReference type="EMBL" id="UZA02916.1"/>
    </source>
</evidence>
<organism evidence="3 4">
    <name type="scientific">Moraxella bovis</name>
    <dbReference type="NCBI Taxonomy" id="476"/>
    <lineage>
        <taxon>Bacteria</taxon>
        <taxon>Pseudomonadati</taxon>
        <taxon>Pseudomonadota</taxon>
        <taxon>Gammaproteobacteria</taxon>
        <taxon>Moraxellales</taxon>
        <taxon>Moraxellaceae</taxon>
        <taxon>Moraxella</taxon>
    </lineage>
</organism>
<feature type="compositionally biased region" description="Basic and acidic residues" evidence="2">
    <location>
        <begin position="585"/>
        <end position="602"/>
    </location>
</feature>
<evidence type="ECO:0000256" key="1">
    <source>
        <dbReference type="SAM" id="Coils"/>
    </source>
</evidence>